<sequence length="71" mass="7309">MVAAEGPSIIARSEVPGTVLPLQLPDMNQSVPEPVQVTSAAATGETSAVEANSNDRTDRFQGNLASVGARM</sequence>
<feature type="compositionally biased region" description="Polar residues" evidence="1">
    <location>
        <begin position="37"/>
        <end position="52"/>
    </location>
</feature>
<proteinExistence type="predicted"/>
<organism evidence="2 3">
    <name type="scientific">Aureimonas altamirensis</name>
    <dbReference type="NCBI Taxonomy" id="370622"/>
    <lineage>
        <taxon>Bacteria</taxon>
        <taxon>Pseudomonadati</taxon>
        <taxon>Pseudomonadota</taxon>
        <taxon>Alphaproteobacteria</taxon>
        <taxon>Hyphomicrobiales</taxon>
        <taxon>Aurantimonadaceae</taxon>
        <taxon>Aureimonas</taxon>
    </lineage>
</organism>
<evidence type="ECO:0000313" key="2">
    <source>
        <dbReference type="EMBL" id="KHJ54449.1"/>
    </source>
</evidence>
<gene>
    <name evidence="2" type="ORF">LA66_13455</name>
</gene>
<dbReference type="Proteomes" id="UP000030826">
    <property type="component" value="Unassembled WGS sequence"/>
</dbReference>
<feature type="region of interest" description="Disordered" evidence="1">
    <location>
        <begin position="37"/>
        <end position="71"/>
    </location>
</feature>
<reference evidence="2 3" key="1">
    <citation type="submission" date="2014-09" db="EMBL/GenBank/DDBJ databases">
        <title>Isolation and characterization of Aurantimonas altamirensis ON-56566 from clinical sample following a dog bite.</title>
        <authorList>
            <person name="Eshaghi A."/>
            <person name="Li A."/>
            <person name="Shahinas D."/>
            <person name="Bahn P."/>
            <person name="Kus J.V."/>
            <person name="Patel S.N."/>
        </authorList>
    </citation>
    <scope>NUCLEOTIDE SEQUENCE [LARGE SCALE GENOMIC DNA]</scope>
    <source>
        <strain evidence="2 3">ON-56566</strain>
    </source>
</reference>
<dbReference type="EMBL" id="JRFJ01000003">
    <property type="protein sequence ID" value="KHJ54449.1"/>
    <property type="molecule type" value="Genomic_DNA"/>
</dbReference>
<accession>A0A0B1Q251</accession>
<dbReference type="AlphaFoldDB" id="A0A0B1Q251"/>
<evidence type="ECO:0000256" key="1">
    <source>
        <dbReference type="SAM" id="MobiDB-lite"/>
    </source>
</evidence>
<comment type="caution">
    <text evidence="2">The sequence shown here is derived from an EMBL/GenBank/DDBJ whole genome shotgun (WGS) entry which is preliminary data.</text>
</comment>
<protein>
    <submittedName>
        <fullName evidence="2">Uncharacterized protein</fullName>
    </submittedName>
</protein>
<name>A0A0B1Q251_9HYPH</name>
<evidence type="ECO:0000313" key="3">
    <source>
        <dbReference type="Proteomes" id="UP000030826"/>
    </source>
</evidence>